<feature type="domain" description="Tyrosine specific protein phosphatases" evidence="5">
    <location>
        <begin position="159"/>
        <end position="228"/>
    </location>
</feature>
<protein>
    <recommendedName>
        <fullName evidence="8">Tyrosine specific protein phosphatases domain-containing protein</fullName>
    </recommendedName>
</protein>
<dbReference type="InterPro" id="IPR016130">
    <property type="entry name" value="Tyr_Pase_AS"/>
</dbReference>
<feature type="signal peptide" evidence="3">
    <location>
        <begin position="1"/>
        <end position="26"/>
    </location>
</feature>
<dbReference type="InterPro" id="IPR000387">
    <property type="entry name" value="Tyr_Pase_dom"/>
</dbReference>
<reference evidence="6" key="2">
    <citation type="submission" date="2021-09" db="EMBL/GenBank/DDBJ databases">
        <authorList>
            <person name="Jia N."/>
            <person name="Wang J."/>
            <person name="Shi W."/>
            <person name="Du L."/>
            <person name="Sun Y."/>
            <person name="Zhan W."/>
            <person name="Jiang J."/>
            <person name="Wang Q."/>
            <person name="Zhang B."/>
            <person name="Ji P."/>
            <person name="Sakyi L.B."/>
            <person name="Cui X."/>
            <person name="Yuan T."/>
            <person name="Jiang B."/>
            <person name="Yang W."/>
            <person name="Lam T.T.-Y."/>
            <person name="Chang Q."/>
            <person name="Ding S."/>
            <person name="Wang X."/>
            <person name="Zhu J."/>
            <person name="Ruan X."/>
            <person name="Zhao L."/>
            <person name="Wei J."/>
            <person name="Que T."/>
            <person name="Du C."/>
            <person name="Cheng J."/>
            <person name="Dai P."/>
            <person name="Han X."/>
            <person name="Huang E."/>
            <person name="Gao Y."/>
            <person name="Liu J."/>
            <person name="Shao H."/>
            <person name="Ye R."/>
            <person name="Li L."/>
            <person name="Wei W."/>
            <person name="Wang X."/>
            <person name="Wang C."/>
            <person name="Huo Q."/>
            <person name="Li W."/>
            <person name="Guo W."/>
            <person name="Chen H."/>
            <person name="Chen S."/>
            <person name="Zhou L."/>
            <person name="Zhou L."/>
            <person name="Ni X."/>
            <person name="Tian J."/>
            <person name="Zhou Y."/>
            <person name="Sheng Y."/>
            <person name="Liu T."/>
            <person name="Pan Y."/>
            <person name="Xia L."/>
            <person name="Li J."/>
            <person name="Zhao F."/>
            <person name="Cao W."/>
        </authorList>
    </citation>
    <scope>NUCLEOTIDE SEQUENCE</scope>
    <source>
        <strain evidence="6">Rsan-2018</strain>
        <tissue evidence="6">Larvae</tissue>
    </source>
</reference>
<dbReference type="InterPro" id="IPR029021">
    <property type="entry name" value="Prot-tyrosine_phosphatase-like"/>
</dbReference>
<dbReference type="InterPro" id="IPR000340">
    <property type="entry name" value="Dual-sp_phosphatase_cat-dom"/>
</dbReference>
<dbReference type="Gene3D" id="3.90.190.10">
    <property type="entry name" value="Protein tyrosine phosphatase superfamily"/>
    <property type="match status" value="1"/>
</dbReference>
<dbReference type="SUPFAM" id="SSF52799">
    <property type="entry name" value="(Phosphotyrosine protein) phosphatases II"/>
    <property type="match status" value="1"/>
</dbReference>
<keyword evidence="3" id="KW-0732">Signal</keyword>
<gene>
    <name evidence="6" type="ORF">HPB52_015384</name>
</gene>
<dbReference type="PROSITE" id="PS50054">
    <property type="entry name" value="TYR_PHOSPHATASE_DUAL"/>
    <property type="match status" value="1"/>
</dbReference>
<dbReference type="InterPro" id="IPR020422">
    <property type="entry name" value="TYR_PHOSPHATASE_DUAL_dom"/>
</dbReference>
<evidence type="ECO:0000256" key="3">
    <source>
        <dbReference type="SAM" id="SignalP"/>
    </source>
</evidence>
<evidence type="ECO:0000259" key="5">
    <source>
        <dbReference type="PROSITE" id="PS50056"/>
    </source>
</evidence>
<organism evidence="6 7">
    <name type="scientific">Rhipicephalus sanguineus</name>
    <name type="common">Brown dog tick</name>
    <name type="synonym">Ixodes sanguineus</name>
    <dbReference type="NCBI Taxonomy" id="34632"/>
    <lineage>
        <taxon>Eukaryota</taxon>
        <taxon>Metazoa</taxon>
        <taxon>Ecdysozoa</taxon>
        <taxon>Arthropoda</taxon>
        <taxon>Chelicerata</taxon>
        <taxon>Arachnida</taxon>
        <taxon>Acari</taxon>
        <taxon>Parasitiformes</taxon>
        <taxon>Ixodida</taxon>
        <taxon>Ixodoidea</taxon>
        <taxon>Ixodidae</taxon>
        <taxon>Rhipicephalinae</taxon>
        <taxon>Rhipicephalus</taxon>
        <taxon>Rhipicephalus</taxon>
    </lineage>
</organism>
<evidence type="ECO:0008006" key="8">
    <source>
        <dbReference type="Google" id="ProtNLM"/>
    </source>
</evidence>
<accession>A0A9D4SZ09</accession>
<evidence type="ECO:0000313" key="6">
    <source>
        <dbReference type="EMBL" id="KAH7962295.1"/>
    </source>
</evidence>
<dbReference type="PROSITE" id="PS00383">
    <property type="entry name" value="TYR_PHOSPHATASE_1"/>
    <property type="match status" value="1"/>
</dbReference>
<sequence>MHYRNLRYAARLIVAAVAILSDSASARYSLASVFQHAQGLKIGPCEDIRLSLRTRVDMAPSKNAVPDRWPDYTDHGDVVPGTRFVPFKAPLRDAICSGLPDNRRFTPDRLLEQVQGLGLVIDLTNTDRYYDPQCIVSRGVAHTKIMCPGARVPNAKVVKSFFNAVGGFVGRSDNDGKLIGVHCTHGVNRTGYVVCRYMVDKLGIAPAKAIEDFQKARGHNFDRQEYVSDLQGRGRTSPT</sequence>
<evidence type="ECO:0000313" key="7">
    <source>
        <dbReference type="Proteomes" id="UP000821837"/>
    </source>
</evidence>
<dbReference type="InterPro" id="IPR051029">
    <property type="entry name" value="mRNA_Capping_Enz/RNA_Phosphat"/>
</dbReference>
<comment type="caution">
    <text evidence="6">The sequence shown here is derived from an EMBL/GenBank/DDBJ whole genome shotgun (WGS) entry which is preliminary data.</text>
</comment>
<dbReference type="Proteomes" id="UP000821837">
    <property type="component" value="Chromosome 3"/>
</dbReference>
<dbReference type="AlphaFoldDB" id="A0A9D4SZ09"/>
<evidence type="ECO:0000259" key="4">
    <source>
        <dbReference type="PROSITE" id="PS50054"/>
    </source>
</evidence>
<reference evidence="6" key="1">
    <citation type="journal article" date="2020" name="Cell">
        <title>Large-Scale Comparative Analyses of Tick Genomes Elucidate Their Genetic Diversity and Vector Capacities.</title>
        <authorList>
            <consortium name="Tick Genome and Microbiome Consortium (TIGMIC)"/>
            <person name="Jia N."/>
            <person name="Wang J."/>
            <person name="Shi W."/>
            <person name="Du L."/>
            <person name="Sun Y."/>
            <person name="Zhan W."/>
            <person name="Jiang J.F."/>
            <person name="Wang Q."/>
            <person name="Zhang B."/>
            <person name="Ji P."/>
            <person name="Bell-Sakyi L."/>
            <person name="Cui X.M."/>
            <person name="Yuan T.T."/>
            <person name="Jiang B.G."/>
            <person name="Yang W.F."/>
            <person name="Lam T.T."/>
            <person name="Chang Q.C."/>
            <person name="Ding S.J."/>
            <person name="Wang X.J."/>
            <person name="Zhu J.G."/>
            <person name="Ruan X.D."/>
            <person name="Zhao L."/>
            <person name="Wei J.T."/>
            <person name="Ye R.Z."/>
            <person name="Que T.C."/>
            <person name="Du C.H."/>
            <person name="Zhou Y.H."/>
            <person name="Cheng J.X."/>
            <person name="Dai P.F."/>
            <person name="Guo W.B."/>
            <person name="Han X.H."/>
            <person name="Huang E.J."/>
            <person name="Li L.F."/>
            <person name="Wei W."/>
            <person name="Gao Y.C."/>
            <person name="Liu J.Z."/>
            <person name="Shao H.Z."/>
            <person name="Wang X."/>
            <person name="Wang C.C."/>
            <person name="Yang T.C."/>
            <person name="Huo Q.B."/>
            <person name="Li W."/>
            <person name="Chen H.Y."/>
            <person name="Chen S.E."/>
            <person name="Zhou L.G."/>
            <person name="Ni X.B."/>
            <person name="Tian J.H."/>
            <person name="Sheng Y."/>
            <person name="Liu T."/>
            <person name="Pan Y.S."/>
            <person name="Xia L.Y."/>
            <person name="Li J."/>
            <person name="Zhao F."/>
            <person name="Cao W.C."/>
        </authorList>
    </citation>
    <scope>NUCLEOTIDE SEQUENCE</scope>
    <source>
        <strain evidence="6">Rsan-2018</strain>
    </source>
</reference>
<keyword evidence="7" id="KW-1185">Reference proteome</keyword>
<dbReference type="Pfam" id="PF00782">
    <property type="entry name" value="DSPc"/>
    <property type="match status" value="1"/>
</dbReference>
<feature type="chain" id="PRO_5039374761" description="Tyrosine specific protein phosphatases domain-containing protein" evidence="3">
    <location>
        <begin position="27"/>
        <end position="239"/>
    </location>
</feature>
<keyword evidence="2" id="KW-0904">Protein phosphatase</keyword>
<dbReference type="GO" id="GO:0004721">
    <property type="term" value="F:phosphoprotein phosphatase activity"/>
    <property type="evidence" value="ECO:0007669"/>
    <property type="project" value="UniProtKB-KW"/>
</dbReference>
<dbReference type="PANTHER" id="PTHR10367">
    <property type="entry name" value="MRNA-CAPPING ENZYME"/>
    <property type="match status" value="1"/>
</dbReference>
<dbReference type="EMBL" id="JABSTV010001249">
    <property type="protein sequence ID" value="KAH7962295.1"/>
    <property type="molecule type" value="Genomic_DNA"/>
</dbReference>
<feature type="domain" description="Tyrosine-protein phosphatase" evidence="4">
    <location>
        <begin position="83"/>
        <end position="239"/>
    </location>
</feature>
<dbReference type="PROSITE" id="PS50056">
    <property type="entry name" value="TYR_PHOSPHATASE_2"/>
    <property type="match status" value="1"/>
</dbReference>
<evidence type="ECO:0000256" key="1">
    <source>
        <dbReference type="ARBA" id="ARBA00022801"/>
    </source>
</evidence>
<keyword evidence="1" id="KW-0378">Hydrolase</keyword>
<dbReference type="GO" id="GO:0004651">
    <property type="term" value="F:polynucleotide 5'-phosphatase activity"/>
    <property type="evidence" value="ECO:0007669"/>
    <property type="project" value="TreeGrafter"/>
</dbReference>
<evidence type="ECO:0000256" key="2">
    <source>
        <dbReference type="ARBA" id="ARBA00022912"/>
    </source>
</evidence>
<name>A0A9D4SZ09_RHISA</name>
<dbReference type="PANTHER" id="PTHR10367:SF9">
    <property type="entry name" value="DUAL-SPECIFICITY PHOSPHATASE 11 (RNA_RNP COMPLEX 1-INTERACTING)"/>
    <property type="match status" value="1"/>
</dbReference>
<proteinExistence type="predicted"/>
<dbReference type="VEuPathDB" id="VectorBase:RSAN_028110"/>